<keyword evidence="1" id="KW-0677">Repeat</keyword>
<name>A0ABP9ZXW2_9GAMM</name>
<dbReference type="InterPro" id="IPR000408">
    <property type="entry name" value="Reg_chr_condens"/>
</dbReference>
<organism evidence="5 6">
    <name type="scientific">Thalassolituus maritimus</name>
    <dbReference type="NCBI Taxonomy" id="484498"/>
    <lineage>
        <taxon>Bacteria</taxon>
        <taxon>Pseudomonadati</taxon>
        <taxon>Pseudomonadota</taxon>
        <taxon>Gammaproteobacteria</taxon>
        <taxon>Oceanospirillales</taxon>
        <taxon>Oceanospirillaceae</taxon>
        <taxon>Thalassolituus</taxon>
    </lineage>
</organism>
<proteinExistence type="predicted"/>
<dbReference type="SUPFAM" id="SSF103647">
    <property type="entry name" value="TSP type-3 repeat"/>
    <property type="match status" value="1"/>
</dbReference>
<dbReference type="PANTHER" id="PTHR22870:SF466">
    <property type="entry name" value="ANKYRIN REPEAT-CONTAINING PROTEIN"/>
    <property type="match status" value="1"/>
</dbReference>
<reference evidence="5 6" key="1">
    <citation type="submission" date="2024-04" db="EMBL/GenBank/DDBJ databases">
        <title>Draft genome sequence of Thalassolituus maritimus NBRC 116585.</title>
        <authorList>
            <person name="Miyakawa T."/>
            <person name="Kusuya Y."/>
            <person name="Miura T."/>
        </authorList>
    </citation>
    <scope>NUCLEOTIDE SEQUENCE [LARGE SCALE GENOMIC DNA]</scope>
    <source>
        <strain evidence="5 6">5NW40-0001</strain>
    </source>
</reference>
<feature type="domain" description="DUF7151" evidence="4">
    <location>
        <begin position="59"/>
        <end position="98"/>
    </location>
</feature>
<protein>
    <recommendedName>
        <fullName evidence="4">DUF7151 domain-containing protein</fullName>
    </recommendedName>
</protein>
<evidence type="ECO:0000313" key="5">
    <source>
        <dbReference type="EMBL" id="GAA6144975.1"/>
    </source>
</evidence>
<accession>A0ABP9ZXW2</accession>
<evidence type="ECO:0000256" key="3">
    <source>
        <dbReference type="SAM" id="SignalP"/>
    </source>
</evidence>
<dbReference type="SUPFAM" id="SSF50985">
    <property type="entry name" value="RCC1/BLIP-II"/>
    <property type="match status" value="1"/>
</dbReference>
<feature type="chain" id="PRO_5045157462" description="DUF7151 domain-containing protein" evidence="3">
    <location>
        <begin position="20"/>
        <end position="1386"/>
    </location>
</feature>
<dbReference type="EMBL" id="BAABWH010000002">
    <property type="protein sequence ID" value="GAA6144975.1"/>
    <property type="molecule type" value="Genomic_DNA"/>
</dbReference>
<feature type="region of interest" description="Disordered" evidence="2">
    <location>
        <begin position="1367"/>
        <end position="1386"/>
    </location>
</feature>
<dbReference type="RefSeq" id="WP_353293910.1">
    <property type="nucleotide sequence ID" value="NZ_BAABWH010000002.1"/>
</dbReference>
<dbReference type="InterPro" id="IPR055575">
    <property type="entry name" value="DUF7151"/>
</dbReference>
<dbReference type="InterPro" id="IPR028974">
    <property type="entry name" value="TSP_type-3_rpt"/>
</dbReference>
<dbReference type="InterPro" id="IPR009091">
    <property type="entry name" value="RCC1/BLIP-II"/>
</dbReference>
<feature type="signal peptide" evidence="3">
    <location>
        <begin position="1"/>
        <end position="19"/>
    </location>
</feature>
<evidence type="ECO:0000256" key="1">
    <source>
        <dbReference type="ARBA" id="ARBA00022737"/>
    </source>
</evidence>
<feature type="domain" description="DUF7151" evidence="4">
    <location>
        <begin position="161"/>
        <end position="204"/>
    </location>
</feature>
<dbReference type="InterPro" id="IPR051210">
    <property type="entry name" value="Ub_ligase/GEF_domain"/>
</dbReference>
<dbReference type="Pfam" id="PF23657">
    <property type="entry name" value="DUF7151"/>
    <property type="match status" value="3"/>
</dbReference>
<keyword evidence="6" id="KW-1185">Reference proteome</keyword>
<evidence type="ECO:0000259" key="4">
    <source>
        <dbReference type="Pfam" id="PF23657"/>
    </source>
</evidence>
<comment type="caution">
    <text evidence="5">The sequence shown here is derived from an EMBL/GenBank/DDBJ whole genome shotgun (WGS) entry which is preliminary data.</text>
</comment>
<gene>
    <name evidence="5" type="ORF">NBRC116585_10920</name>
</gene>
<dbReference type="PROSITE" id="PS00018">
    <property type="entry name" value="EF_HAND_1"/>
    <property type="match status" value="1"/>
</dbReference>
<feature type="compositionally biased region" description="Polar residues" evidence="2">
    <location>
        <begin position="30"/>
        <end position="52"/>
    </location>
</feature>
<dbReference type="PROSITE" id="PS50012">
    <property type="entry name" value="RCC1_3"/>
    <property type="match status" value="4"/>
</dbReference>
<dbReference type="InterPro" id="IPR018247">
    <property type="entry name" value="EF_Hand_1_Ca_BS"/>
</dbReference>
<dbReference type="Gene3D" id="4.10.1080.10">
    <property type="entry name" value="TSP type-3 repeat"/>
    <property type="match status" value="1"/>
</dbReference>
<dbReference type="Proteomes" id="UP001481413">
    <property type="component" value="Unassembled WGS sequence"/>
</dbReference>
<dbReference type="PROSITE" id="PS51257">
    <property type="entry name" value="PROKAR_LIPOPROTEIN"/>
    <property type="match status" value="1"/>
</dbReference>
<dbReference type="Pfam" id="PF00415">
    <property type="entry name" value="RCC1"/>
    <property type="match status" value="3"/>
</dbReference>
<evidence type="ECO:0000256" key="2">
    <source>
        <dbReference type="SAM" id="MobiDB-lite"/>
    </source>
</evidence>
<feature type="region of interest" description="Disordered" evidence="2">
    <location>
        <begin position="24"/>
        <end position="56"/>
    </location>
</feature>
<dbReference type="PANTHER" id="PTHR22870">
    <property type="entry name" value="REGULATOR OF CHROMOSOME CONDENSATION"/>
    <property type="match status" value="1"/>
</dbReference>
<dbReference type="Gene3D" id="2.130.10.30">
    <property type="entry name" value="Regulator of chromosome condensation 1/beta-lactamase-inhibitor protein II"/>
    <property type="match status" value="2"/>
</dbReference>
<evidence type="ECO:0000313" key="6">
    <source>
        <dbReference type="Proteomes" id="UP001481413"/>
    </source>
</evidence>
<dbReference type="PRINTS" id="PR00633">
    <property type="entry name" value="RCCNDNSATION"/>
</dbReference>
<feature type="domain" description="DUF7151" evidence="4">
    <location>
        <begin position="116"/>
        <end position="152"/>
    </location>
</feature>
<sequence>MTYRHACLFVSALALISCGGGGGSSSGSSDSTNPVAEGSAPNTESTDQSSGRSYPDSIIRTSEASSLQCPEGGVEIQLGIDSDLNGVLDDAEVDHSRTVTVCHGASNKTLFAIADASSEECPSGGSKLTIGWDENGDSSLSESEVTEQHTLCQGTESSQLLVDTYATLANEDCEQGGEAVSIGFDLNDNGQLDDEEVTSTSGYCYNDLYVTLAGVETDKAAVGEYWTATVTYAVYQGRHWEPDLELANAPSWMSILGRSAGYILVGGVPDSAGEFSATLLVSGGAVNDEVEIKGIAQHATVVSVVEVDNSSLAFELEEPLDSDLEIIYSLDDSASQYTSNYRPTVMIPAGDTRVEIPKTQQEGDLGASLFSLMSVTVHDLRSAGDYYLYAPRSTFFIPDSAPEWTIPAQQNVNRTIPCISNNFMYTYDYGYVYNSRECIAVDMSLTNEPEWLEVTEEFRLAGMAPTESIAEEGSISVEFTLTDGKQYSVEIPYRVVKPDADYDGVADVDDAFPEDPRYQSDSDNDGIADGWELWNVDDLATITATSDFNRDGISDLSAFQQGLPLNLLEIDFESGALPSGWVADDWSVTDSVAYRGEYSVFGSGNYNDLSFPLEIQDSRIALRVFVPSEAASESSTSVNVRFRPVNGLGIETSRSFYLASGDAEGWRLLEMDVPAGRYKATISLYQYEGNNAQIYIDWITGIAGPTPGDADEDGIPNYLEIYEQEIVAVEGDSDGDGIPDEDDAFPNDAAYYEDFDEDGMPDDWENQYGWYGDFYADDDIDDDGRSNLEEYLAGSSPVIGNLSVRPDIIRASSGQTITLAPHLNDGAASNTILVSIDAPANGSLILTNGEYRFTPPEDYVGWIVTEYTVTDGIDTDRGEIFIKVTDTIPPQLVKLVSGSEGASAALFDDGSLYMWGNNESGQLGNGTLFSSASPSLTMHSVTDVALYLSRYSSLNYVVAIKEDGSLWQWGYGATAPGEIALPEGELAQQVAIAGSETFIVTRAGTLLKRSYYDDFSTLPTIQRVPLVESISAGHNHELILTRDGQVYSRGANEYGQLGQGDNDYSSVWSPVSKLNVSIAQISVGESSSFAISDAGDLYAWGRNNNYQLGDGTDIDRNVPVLVTSGIAQVAAGHNFSLFLTGSGDVLGSGYPTYAVLGRDCYKHPGVVQCLVGSNATYVAAGSTTSFIDRDGVTQVFGNNEHGLSGTGSYRERVLGLTVAWMQDAYIGGSGHVGFEDQSIPANWSNPGQFWEITGDDANAGNYSIKTSSTLDDYQTASLAIQTETGASNVRFKVRTSTEADYDELIFLIDGEEKFRLSGENNWIDSGAFAVTAGLHTFEWRYTKDGGTSVGDDTVWLDDIEIPLDTDGDGILDSVDSEPNRYNGDID</sequence>
<keyword evidence="3" id="KW-0732">Signal</keyword>